<proteinExistence type="predicted"/>
<dbReference type="PANTHER" id="PTHR34366:SF7">
    <property type="entry name" value="TRANSMEMBRANE PROTEIN"/>
    <property type="match status" value="1"/>
</dbReference>
<dbReference type="Proteomes" id="UP001633002">
    <property type="component" value="Unassembled WGS sequence"/>
</dbReference>
<evidence type="ECO:0000313" key="4">
    <source>
        <dbReference type="Proteomes" id="UP001633002"/>
    </source>
</evidence>
<accession>A0ABD3I9M1</accession>
<organism evidence="3 4">
    <name type="scientific">Riccia sorocarpa</name>
    <dbReference type="NCBI Taxonomy" id="122646"/>
    <lineage>
        <taxon>Eukaryota</taxon>
        <taxon>Viridiplantae</taxon>
        <taxon>Streptophyta</taxon>
        <taxon>Embryophyta</taxon>
        <taxon>Marchantiophyta</taxon>
        <taxon>Marchantiopsida</taxon>
        <taxon>Marchantiidae</taxon>
        <taxon>Marchantiales</taxon>
        <taxon>Ricciaceae</taxon>
        <taxon>Riccia</taxon>
    </lineage>
</organism>
<evidence type="ECO:0000259" key="2">
    <source>
        <dbReference type="Pfam" id="PF24865"/>
    </source>
</evidence>
<feature type="domain" description="DUF7731" evidence="2">
    <location>
        <begin position="44"/>
        <end position="135"/>
    </location>
</feature>
<reference evidence="3 4" key="1">
    <citation type="submission" date="2024-09" db="EMBL/GenBank/DDBJ databases">
        <title>Chromosome-scale assembly of Riccia sorocarpa.</title>
        <authorList>
            <person name="Paukszto L."/>
        </authorList>
    </citation>
    <scope>NUCLEOTIDE SEQUENCE [LARGE SCALE GENOMIC DNA]</scope>
    <source>
        <strain evidence="3">LP-2024</strain>
        <tissue evidence="3">Aerial parts of the thallus</tissue>
    </source>
</reference>
<dbReference type="AlphaFoldDB" id="A0ABD3I9M1"/>
<dbReference type="InterPro" id="IPR056633">
    <property type="entry name" value="DUF7731"/>
</dbReference>
<keyword evidence="1" id="KW-0732">Signal</keyword>
<keyword evidence="4" id="KW-1185">Reference proteome</keyword>
<evidence type="ECO:0000256" key="1">
    <source>
        <dbReference type="SAM" id="SignalP"/>
    </source>
</evidence>
<name>A0ABD3I9M1_9MARC</name>
<sequence length="164" mass="17279">MALSSRMNLALLFAALLAAVAVVSVQAETTEDPRSLDNLAVFAALNHALLCLDNKTATCPPGGYLNETGIIPKFSTTDAQLYCTGGCANQTLVQLKCVGDVYRYFRFNNNALVSDIRDTVKAACDPSSILYGNFTIKVTPSSGANLAPIAGVTLLSVVSAILFL</sequence>
<protein>
    <recommendedName>
        <fullName evidence="2">DUF7731 domain-containing protein</fullName>
    </recommendedName>
</protein>
<feature type="chain" id="PRO_5044810332" description="DUF7731 domain-containing protein" evidence="1">
    <location>
        <begin position="28"/>
        <end position="164"/>
    </location>
</feature>
<comment type="caution">
    <text evidence="3">The sequence shown here is derived from an EMBL/GenBank/DDBJ whole genome shotgun (WGS) entry which is preliminary data.</text>
</comment>
<dbReference type="EMBL" id="JBJQOH010000002">
    <property type="protein sequence ID" value="KAL3698239.1"/>
    <property type="molecule type" value="Genomic_DNA"/>
</dbReference>
<evidence type="ECO:0000313" key="3">
    <source>
        <dbReference type="EMBL" id="KAL3698239.1"/>
    </source>
</evidence>
<dbReference type="Pfam" id="PF24865">
    <property type="entry name" value="DUF7731"/>
    <property type="match status" value="1"/>
</dbReference>
<feature type="signal peptide" evidence="1">
    <location>
        <begin position="1"/>
        <end position="27"/>
    </location>
</feature>
<dbReference type="PANTHER" id="PTHR34366">
    <property type="entry name" value="OS07G0289901 PROTEIN-RELATED"/>
    <property type="match status" value="1"/>
</dbReference>
<gene>
    <name evidence="3" type="ORF">R1sor_012315</name>
</gene>